<evidence type="ECO:0000313" key="1">
    <source>
        <dbReference type="EMBL" id="QHU23116.1"/>
    </source>
</evidence>
<protein>
    <submittedName>
        <fullName evidence="1">Uncharacterized protein</fullName>
    </submittedName>
</protein>
<organism evidence="1">
    <name type="scientific">viral metagenome</name>
    <dbReference type="NCBI Taxonomy" id="1070528"/>
    <lineage>
        <taxon>unclassified sequences</taxon>
        <taxon>metagenomes</taxon>
        <taxon>organismal metagenomes</taxon>
    </lineage>
</organism>
<accession>A0A6C0L138</accession>
<dbReference type="AlphaFoldDB" id="A0A6C0L138"/>
<dbReference type="EMBL" id="MN741023">
    <property type="protein sequence ID" value="QHU23116.1"/>
    <property type="molecule type" value="Genomic_DNA"/>
</dbReference>
<proteinExistence type="predicted"/>
<sequence length="132" mass="15179">MDFLGRTYHFMNTQHGHSMKIKIYKVGTEYFAISEFIHPESGNIKTFETSVTISSNMYVESPSINVKDKFNKDGIETGDWRINARGVEEIKVKCKFKGKKMSQVSTILVRHTGMEKWVSYPFSMIGQLVTND</sequence>
<name>A0A6C0L138_9ZZZZ</name>
<reference evidence="1" key="1">
    <citation type="journal article" date="2020" name="Nature">
        <title>Giant virus diversity and host interactions through global metagenomics.</title>
        <authorList>
            <person name="Schulz F."/>
            <person name="Roux S."/>
            <person name="Paez-Espino D."/>
            <person name="Jungbluth S."/>
            <person name="Walsh D.A."/>
            <person name="Denef V.J."/>
            <person name="McMahon K.D."/>
            <person name="Konstantinidis K.T."/>
            <person name="Eloe-Fadrosh E.A."/>
            <person name="Kyrpides N.C."/>
            <person name="Woyke T."/>
        </authorList>
    </citation>
    <scope>NUCLEOTIDE SEQUENCE</scope>
    <source>
        <strain evidence="1">GVMAG-S-ERX555907-63</strain>
    </source>
</reference>